<evidence type="ECO:0000313" key="1">
    <source>
        <dbReference type="EMBL" id="CAG8567944.1"/>
    </source>
</evidence>
<evidence type="ECO:0000313" key="2">
    <source>
        <dbReference type="Proteomes" id="UP000789702"/>
    </source>
</evidence>
<protein>
    <submittedName>
        <fullName evidence="1">9613_t:CDS:1</fullName>
    </submittedName>
</protein>
<dbReference type="Proteomes" id="UP000789702">
    <property type="component" value="Unassembled WGS sequence"/>
</dbReference>
<feature type="non-terminal residue" evidence="1">
    <location>
        <position position="72"/>
    </location>
</feature>
<comment type="caution">
    <text evidence="1">The sequence shown here is derived from an EMBL/GenBank/DDBJ whole genome shotgun (WGS) entry which is preliminary data.</text>
</comment>
<reference evidence="1" key="1">
    <citation type="submission" date="2021-06" db="EMBL/GenBank/DDBJ databases">
        <authorList>
            <person name="Kallberg Y."/>
            <person name="Tangrot J."/>
            <person name="Rosling A."/>
        </authorList>
    </citation>
    <scope>NUCLEOTIDE SEQUENCE</scope>
    <source>
        <strain evidence="1">IL203A</strain>
    </source>
</reference>
<proteinExistence type="predicted"/>
<sequence>MKYGSLKSETFYKNCDRKGSTIVIIKLFDSDLIGNYNPLDWKVNIKAESEGIAIRCRTAYRPIFGRTNLCIQ</sequence>
<dbReference type="EMBL" id="CAJVPU010007023">
    <property type="protein sequence ID" value="CAG8567944.1"/>
    <property type="molecule type" value="Genomic_DNA"/>
</dbReference>
<name>A0ACA9M5U6_9GLOM</name>
<gene>
    <name evidence="1" type="ORF">DHETER_LOCUS5934</name>
</gene>
<keyword evidence="2" id="KW-1185">Reference proteome</keyword>
<organism evidence="1 2">
    <name type="scientific">Dentiscutata heterogama</name>
    <dbReference type="NCBI Taxonomy" id="1316150"/>
    <lineage>
        <taxon>Eukaryota</taxon>
        <taxon>Fungi</taxon>
        <taxon>Fungi incertae sedis</taxon>
        <taxon>Mucoromycota</taxon>
        <taxon>Glomeromycotina</taxon>
        <taxon>Glomeromycetes</taxon>
        <taxon>Diversisporales</taxon>
        <taxon>Gigasporaceae</taxon>
        <taxon>Dentiscutata</taxon>
    </lineage>
</organism>
<accession>A0ACA9M5U6</accession>